<dbReference type="PANTHER" id="PTHR37422">
    <property type="entry name" value="TEICHURONIC ACID BIOSYNTHESIS PROTEIN TUAE"/>
    <property type="match status" value="1"/>
</dbReference>
<feature type="domain" description="O-antigen ligase-related" evidence="6">
    <location>
        <begin position="194"/>
        <end position="360"/>
    </location>
</feature>
<accession>A0A2R4NYU1</accession>
<organism evidence="7 8">
    <name type="scientific">Campylobacter concisus</name>
    <dbReference type="NCBI Taxonomy" id="199"/>
    <lineage>
        <taxon>Bacteria</taxon>
        <taxon>Pseudomonadati</taxon>
        <taxon>Campylobacterota</taxon>
        <taxon>Epsilonproteobacteria</taxon>
        <taxon>Campylobacterales</taxon>
        <taxon>Campylobacteraceae</taxon>
        <taxon>Campylobacter</taxon>
    </lineage>
</organism>
<feature type="transmembrane region" description="Helical" evidence="5">
    <location>
        <begin position="16"/>
        <end position="45"/>
    </location>
</feature>
<dbReference type="InterPro" id="IPR051533">
    <property type="entry name" value="WaaL-like"/>
</dbReference>
<gene>
    <name evidence="7" type="ORF">CCS77_0532</name>
</gene>
<dbReference type="Pfam" id="PF04932">
    <property type="entry name" value="Wzy_C"/>
    <property type="match status" value="1"/>
</dbReference>
<evidence type="ECO:0000256" key="3">
    <source>
        <dbReference type="ARBA" id="ARBA00022989"/>
    </source>
</evidence>
<evidence type="ECO:0000259" key="6">
    <source>
        <dbReference type="Pfam" id="PF04932"/>
    </source>
</evidence>
<feature type="transmembrane region" description="Helical" evidence="5">
    <location>
        <begin position="344"/>
        <end position="367"/>
    </location>
</feature>
<keyword evidence="3 5" id="KW-1133">Transmembrane helix</keyword>
<feature type="transmembrane region" description="Helical" evidence="5">
    <location>
        <begin position="211"/>
        <end position="227"/>
    </location>
</feature>
<dbReference type="Proteomes" id="UP000241854">
    <property type="component" value="Chromosome"/>
</dbReference>
<dbReference type="InterPro" id="IPR007016">
    <property type="entry name" value="O-antigen_ligase-rel_domated"/>
</dbReference>
<keyword evidence="4 5" id="KW-0472">Membrane</keyword>
<evidence type="ECO:0000256" key="5">
    <source>
        <dbReference type="SAM" id="Phobius"/>
    </source>
</evidence>
<feature type="transmembrane region" description="Helical" evidence="5">
    <location>
        <begin position="96"/>
        <end position="114"/>
    </location>
</feature>
<dbReference type="PANTHER" id="PTHR37422:SF17">
    <property type="entry name" value="O-ANTIGEN LIGASE"/>
    <property type="match status" value="1"/>
</dbReference>
<sequence length="438" mass="50060">MKFLTKYYSLLENLKYIFFTIYLFSLPVAKVASIQSISMSLFTLLVVATEYKKWSLKDLLKIKAPLALLFIIALLAYISLFFTIDINETLKEVNKGVIKNVAFMIVLFYYFMNLGYEKIKIYIYIFFSSLLLHSVINIITWANVGFDFRYRTGGLLDGYIYDGGGERFGIWAVYAFGCAISLLTFQKNKAFAVLFLVISLVSIISNNTRATYIGVIFVLVAVFFIFIRSNKIRILSCALVTIFIFGFYEISHHISPDRYNLTLIPKYIELMKKSPKEMGTYSEMGLTESVPSRIASWKSVLIYRLHEPFVPTGYGRFLYGKTIRKLNSEQDVPFSDYSQVHNEFLGMFFSLGIFGLLAFIGIWISYLKTSIQVSKNNNMLLMVFGHTIFFGGLGFIASLLFGSFFGSSEAKLFYLTLGMALGIYYKKGPNNDVKYTRA</sequence>
<evidence type="ECO:0000256" key="2">
    <source>
        <dbReference type="ARBA" id="ARBA00022692"/>
    </source>
</evidence>
<dbReference type="AlphaFoldDB" id="A0A2R4NYU1"/>
<dbReference type="EMBL" id="CP021642">
    <property type="protein sequence ID" value="AVX43593.1"/>
    <property type="molecule type" value="Genomic_DNA"/>
</dbReference>
<evidence type="ECO:0000256" key="4">
    <source>
        <dbReference type="ARBA" id="ARBA00023136"/>
    </source>
</evidence>
<reference evidence="7 8" key="1">
    <citation type="journal article" date="2018" name="Emerg. Microbes Infect.">
        <title>Genomic analysis of oral Campylobacter concisus strains identified a potential bacterial molecular marker associated with active Crohn's disease.</title>
        <authorList>
            <person name="Liu F."/>
            <person name="Ma R."/>
            <person name="Tay C.Y.A."/>
            <person name="Octavia S."/>
            <person name="Lan R."/>
            <person name="Chung H.K.L."/>
            <person name="Riordan S.M."/>
            <person name="Grimm M.C."/>
            <person name="Leong R.W."/>
            <person name="Tanaka M.M."/>
            <person name="Connor S."/>
            <person name="Zhang L."/>
        </authorList>
    </citation>
    <scope>NUCLEOTIDE SEQUENCE [LARGE SCALE GENOMIC DNA]</scope>
    <source>
        <strain evidence="7 8">P2CDO4</strain>
    </source>
</reference>
<feature type="transmembrane region" description="Helical" evidence="5">
    <location>
        <begin position="121"/>
        <end position="142"/>
    </location>
</feature>
<feature type="transmembrane region" description="Helical" evidence="5">
    <location>
        <begin position="66"/>
        <end position="84"/>
    </location>
</feature>
<evidence type="ECO:0000313" key="8">
    <source>
        <dbReference type="Proteomes" id="UP000241854"/>
    </source>
</evidence>
<evidence type="ECO:0000313" key="7">
    <source>
        <dbReference type="EMBL" id="AVX43593.1"/>
    </source>
</evidence>
<proteinExistence type="predicted"/>
<keyword evidence="2 5" id="KW-0812">Transmembrane</keyword>
<feature type="transmembrane region" description="Helical" evidence="5">
    <location>
        <begin position="190"/>
        <end position="205"/>
    </location>
</feature>
<evidence type="ECO:0000256" key="1">
    <source>
        <dbReference type="ARBA" id="ARBA00004141"/>
    </source>
</evidence>
<feature type="transmembrane region" description="Helical" evidence="5">
    <location>
        <begin position="234"/>
        <end position="251"/>
    </location>
</feature>
<protein>
    <recommendedName>
        <fullName evidence="6">O-antigen ligase-related domain-containing protein</fullName>
    </recommendedName>
</protein>
<comment type="subcellular location">
    <subcellularLocation>
        <location evidence="1">Membrane</location>
        <topology evidence="1">Multi-pass membrane protein</topology>
    </subcellularLocation>
</comment>
<name>A0A2R4NYU1_9BACT</name>
<feature type="transmembrane region" description="Helical" evidence="5">
    <location>
        <begin position="411"/>
        <end position="427"/>
    </location>
</feature>
<feature type="transmembrane region" description="Helical" evidence="5">
    <location>
        <begin position="379"/>
        <end position="405"/>
    </location>
</feature>
<dbReference type="GO" id="GO:0016020">
    <property type="term" value="C:membrane"/>
    <property type="evidence" value="ECO:0007669"/>
    <property type="project" value="UniProtKB-SubCell"/>
</dbReference>
<feature type="transmembrane region" description="Helical" evidence="5">
    <location>
        <begin position="168"/>
        <end position="185"/>
    </location>
</feature>